<keyword evidence="2" id="KW-1185">Reference proteome</keyword>
<reference evidence="1 2" key="1">
    <citation type="journal article" date="2024" name="Science">
        <title>Giant polyketide synthase enzymes in the biosynthesis of giant marine polyether toxins.</title>
        <authorList>
            <person name="Fallon T.R."/>
            <person name="Shende V.V."/>
            <person name="Wierzbicki I.H."/>
            <person name="Pendleton A.L."/>
            <person name="Watervoot N.F."/>
            <person name="Auber R.P."/>
            <person name="Gonzalez D.J."/>
            <person name="Wisecaver J.H."/>
            <person name="Moore B.S."/>
        </authorList>
    </citation>
    <scope>NUCLEOTIDE SEQUENCE [LARGE SCALE GENOMIC DNA]</scope>
    <source>
        <strain evidence="1 2">12B1</strain>
    </source>
</reference>
<dbReference type="AlphaFoldDB" id="A0AB34K583"/>
<evidence type="ECO:0008006" key="3">
    <source>
        <dbReference type="Google" id="ProtNLM"/>
    </source>
</evidence>
<sequence>MALQHIRTSSLYIGSTSALFLNLIRQLLYSDAQTLDEQESLLLVELSGSDRDLLWRHYRWDSPHAKNQILDLSIIQTPLGLQLVRFIEAAQLLQLLSTMEAWMLLQSSERRCPAVLMTLCRTRLTRWCERASACWRRKSGVFPCRRAQMLPLGGSRRHSHSHEAVAVDSVHFISAVSGTI</sequence>
<gene>
    <name evidence="1" type="ORF">AB1Y20_000594</name>
</gene>
<name>A0AB34K583_PRYPA</name>
<protein>
    <recommendedName>
        <fullName evidence="3">Spindle pole body component</fullName>
    </recommendedName>
</protein>
<comment type="caution">
    <text evidence="1">The sequence shown here is derived from an EMBL/GenBank/DDBJ whole genome shotgun (WGS) entry which is preliminary data.</text>
</comment>
<evidence type="ECO:0000313" key="2">
    <source>
        <dbReference type="Proteomes" id="UP001515480"/>
    </source>
</evidence>
<organism evidence="1 2">
    <name type="scientific">Prymnesium parvum</name>
    <name type="common">Toxic golden alga</name>
    <dbReference type="NCBI Taxonomy" id="97485"/>
    <lineage>
        <taxon>Eukaryota</taxon>
        <taxon>Haptista</taxon>
        <taxon>Haptophyta</taxon>
        <taxon>Prymnesiophyceae</taxon>
        <taxon>Prymnesiales</taxon>
        <taxon>Prymnesiaceae</taxon>
        <taxon>Prymnesium</taxon>
    </lineage>
</organism>
<dbReference type="EMBL" id="JBGBPQ010000001">
    <property type="protein sequence ID" value="KAL1529653.1"/>
    <property type="molecule type" value="Genomic_DNA"/>
</dbReference>
<dbReference type="Proteomes" id="UP001515480">
    <property type="component" value="Unassembled WGS sequence"/>
</dbReference>
<proteinExistence type="predicted"/>
<accession>A0AB34K583</accession>
<evidence type="ECO:0000313" key="1">
    <source>
        <dbReference type="EMBL" id="KAL1529653.1"/>
    </source>
</evidence>